<dbReference type="GO" id="GO:0030956">
    <property type="term" value="C:glutamyl-tRNA(Gln) amidotransferase complex"/>
    <property type="evidence" value="ECO:0007669"/>
    <property type="project" value="TreeGrafter"/>
</dbReference>
<dbReference type="PANTHER" id="PTHR15004">
    <property type="entry name" value="GLUTAMYL-TRNA(GLN) AMIDOTRANSFERASE SUBUNIT C, MITOCHONDRIAL"/>
    <property type="match status" value="1"/>
</dbReference>
<keyword evidence="4" id="KW-1185">Reference proteome</keyword>
<dbReference type="GeneID" id="89976979"/>
<proteinExistence type="predicted"/>
<gene>
    <name evidence="3" type="ORF">LTR84_008817</name>
</gene>
<feature type="region of interest" description="Disordered" evidence="1">
    <location>
        <begin position="247"/>
        <end position="271"/>
    </location>
</feature>
<feature type="region of interest" description="Disordered" evidence="1">
    <location>
        <begin position="42"/>
        <end position="82"/>
    </location>
</feature>
<sequence length="271" mass="30222">MPRIRFMEIGHASLSKPAPIVKDIKINPQIRELLQQPTWSVSSLLPPRTPKQQENQRQHQHQPSKKTRASPLSNPTPPPPIFQATQTTVSEITPSKLRHLLKLSALPAPSSPAEEASMLSTLRSQVHFVREIQKVDTSGVAPLVAIRDETRDHVWASMVTEESLAQYFVQEDRVGTNGTVRRQRDNAVVISGDEEARPFEIDGQGRAARDVVHEPFEMGRADADGPGRGRRTAGRFFYVKRGRKNDINVSTPVEGEGRVVEGGQRENKNGR</sequence>
<dbReference type="GO" id="GO:0005739">
    <property type="term" value="C:mitochondrion"/>
    <property type="evidence" value="ECO:0007669"/>
    <property type="project" value="TreeGrafter"/>
</dbReference>
<dbReference type="InterPro" id="IPR049545">
    <property type="entry name" value="Gta3_dom"/>
</dbReference>
<evidence type="ECO:0000313" key="3">
    <source>
        <dbReference type="EMBL" id="KAK5046030.1"/>
    </source>
</evidence>
<dbReference type="GO" id="GO:0032543">
    <property type="term" value="P:mitochondrial translation"/>
    <property type="evidence" value="ECO:0007669"/>
    <property type="project" value="TreeGrafter"/>
</dbReference>
<accession>A0AAV9MWD8</accession>
<comment type="caution">
    <text evidence="3">The sequence shown here is derived from an EMBL/GenBank/DDBJ whole genome shotgun (WGS) entry which is preliminary data.</text>
</comment>
<dbReference type="GO" id="GO:0070681">
    <property type="term" value="P:glutaminyl-tRNAGln biosynthesis via transamidation"/>
    <property type="evidence" value="ECO:0007669"/>
    <property type="project" value="TreeGrafter"/>
</dbReference>
<name>A0AAV9MWD8_9EURO</name>
<dbReference type="Pfam" id="PF20978">
    <property type="entry name" value="Gta3"/>
    <property type="match status" value="1"/>
</dbReference>
<reference evidence="3 4" key="1">
    <citation type="submission" date="2023-08" db="EMBL/GenBank/DDBJ databases">
        <title>Black Yeasts Isolated from many extreme environments.</title>
        <authorList>
            <person name="Coleine C."/>
            <person name="Stajich J.E."/>
            <person name="Selbmann L."/>
        </authorList>
    </citation>
    <scope>NUCLEOTIDE SEQUENCE [LARGE SCALE GENOMIC DNA]</scope>
    <source>
        <strain evidence="3 4">CCFEE 5792</strain>
    </source>
</reference>
<dbReference type="PANTHER" id="PTHR15004:SF0">
    <property type="entry name" value="GLUTAMYL-TRNA(GLN) AMIDOTRANSFERASE SUBUNIT C, MITOCHONDRIAL"/>
    <property type="match status" value="1"/>
</dbReference>
<evidence type="ECO:0000259" key="2">
    <source>
        <dbReference type="Pfam" id="PF20978"/>
    </source>
</evidence>
<dbReference type="EMBL" id="JAVRRD010000033">
    <property type="protein sequence ID" value="KAK5046030.1"/>
    <property type="molecule type" value="Genomic_DNA"/>
</dbReference>
<organism evidence="3 4">
    <name type="scientific">Exophiala bonariae</name>
    <dbReference type="NCBI Taxonomy" id="1690606"/>
    <lineage>
        <taxon>Eukaryota</taxon>
        <taxon>Fungi</taxon>
        <taxon>Dikarya</taxon>
        <taxon>Ascomycota</taxon>
        <taxon>Pezizomycotina</taxon>
        <taxon>Eurotiomycetes</taxon>
        <taxon>Chaetothyriomycetidae</taxon>
        <taxon>Chaetothyriales</taxon>
        <taxon>Herpotrichiellaceae</taxon>
        <taxon>Exophiala</taxon>
    </lineage>
</organism>
<dbReference type="AlphaFoldDB" id="A0AAV9MWD8"/>
<evidence type="ECO:0000313" key="4">
    <source>
        <dbReference type="Proteomes" id="UP001358417"/>
    </source>
</evidence>
<dbReference type="GO" id="GO:0006450">
    <property type="term" value="P:regulation of translational fidelity"/>
    <property type="evidence" value="ECO:0007669"/>
    <property type="project" value="InterPro"/>
</dbReference>
<protein>
    <recommendedName>
        <fullName evidence="2">Glutamyl-tRNA amidotransferase complex subunit Gta3 domain-containing protein</fullName>
    </recommendedName>
</protein>
<feature type="compositionally biased region" description="Basic residues" evidence="1">
    <location>
        <begin position="58"/>
        <end position="68"/>
    </location>
</feature>
<dbReference type="Proteomes" id="UP001358417">
    <property type="component" value="Unassembled WGS sequence"/>
</dbReference>
<dbReference type="RefSeq" id="XP_064701635.1">
    <property type="nucleotide sequence ID" value="XM_064852361.1"/>
</dbReference>
<dbReference type="InterPro" id="IPR003837">
    <property type="entry name" value="GatC"/>
</dbReference>
<feature type="compositionally biased region" description="Basic and acidic residues" evidence="1">
    <location>
        <begin position="255"/>
        <end position="271"/>
    </location>
</feature>
<evidence type="ECO:0000256" key="1">
    <source>
        <dbReference type="SAM" id="MobiDB-lite"/>
    </source>
</evidence>
<feature type="domain" description="Glutamyl-tRNA amidotransferase complex subunit Gta3" evidence="2">
    <location>
        <begin position="86"/>
        <end position="143"/>
    </location>
</feature>